<evidence type="ECO:0000256" key="1">
    <source>
        <dbReference type="ARBA" id="ARBA00008129"/>
    </source>
</evidence>
<reference evidence="3" key="1">
    <citation type="journal article" date="2004" name="Appl. Environ. Microbiol.">
        <title>Exploring nitrilase sequence space for enantioselective catalysis.</title>
        <authorList>
            <person name="Robertson D.E."/>
            <person name="Chaplin J.A."/>
            <person name="DeSantis G."/>
            <person name="Podar M."/>
            <person name="Madden M."/>
            <person name="Chi E."/>
            <person name="Richardson T."/>
            <person name="Milan A."/>
            <person name="Miller M."/>
            <person name="Weiner D.P."/>
            <person name="Wong K."/>
            <person name="McQuaid J."/>
            <person name="Farwell B."/>
            <person name="Preston L.A."/>
            <person name="Tan X."/>
            <person name="Snead M.A."/>
            <person name="Keller M."/>
            <person name="Mathur E."/>
            <person name="Kretz P.L."/>
            <person name="Burk M.J."/>
            <person name="Short J.M."/>
        </authorList>
    </citation>
    <scope>NUCLEOTIDE SEQUENCE</scope>
</reference>
<dbReference type="InterPro" id="IPR036526">
    <property type="entry name" value="C-N_Hydrolase_sf"/>
</dbReference>
<dbReference type="EC" id="3.5.5.7" evidence="3"/>
<gene>
    <name evidence="3" type="ORF">BD7271</name>
</gene>
<feature type="domain" description="CN hydrolase" evidence="2">
    <location>
        <begin position="1"/>
        <end position="270"/>
    </location>
</feature>
<accession>Q6RWL9</accession>
<evidence type="ECO:0000313" key="3">
    <source>
        <dbReference type="EMBL" id="AAR97430.1"/>
    </source>
</evidence>
<organism evidence="3">
    <name type="scientific">uncultured organism</name>
    <dbReference type="NCBI Taxonomy" id="155900"/>
    <lineage>
        <taxon>unclassified sequences</taxon>
        <taxon>environmental samples</taxon>
    </lineage>
</organism>
<name>Q6RWL9_9ZZZZ</name>
<dbReference type="PROSITE" id="PS00920">
    <property type="entry name" value="NITRIL_CHT_1"/>
    <property type="match status" value="1"/>
</dbReference>
<dbReference type="AlphaFoldDB" id="Q6RWL9"/>
<protein>
    <submittedName>
        <fullName evidence="3">Nitrilase</fullName>
        <ecNumber evidence="3">3.5.5.7</ecNumber>
    </submittedName>
</protein>
<dbReference type="PANTHER" id="PTHR46044:SF1">
    <property type="entry name" value="CN HYDROLASE DOMAIN-CONTAINING PROTEIN"/>
    <property type="match status" value="1"/>
</dbReference>
<dbReference type="SUPFAM" id="SSF56317">
    <property type="entry name" value="Carbon-nitrogen hydrolase"/>
    <property type="match status" value="1"/>
</dbReference>
<dbReference type="GO" id="GO:0018762">
    <property type="term" value="F:aliphatic nitrilase activity"/>
    <property type="evidence" value="ECO:0007669"/>
    <property type="project" value="UniProtKB-EC"/>
</dbReference>
<dbReference type="Gene3D" id="3.60.110.10">
    <property type="entry name" value="Carbon-nitrogen hydrolase"/>
    <property type="match status" value="1"/>
</dbReference>
<dbReference type="Pfam" id="PF00795">
    <property type="entry name" value="CN_hydrolase"/>
    <property type="match status" value="1"/>
</dbReference>
<dbReference type="InterPro" id="IPR003010">
    <property type="entry name" value="C-N_Hydrolase"/>
</dbReference>
<dbReference type="InterPro" id="IPR000132">
    <property type="entry name" value="Nitrilase/CN_hydratase_CS"/>
</dbReference>
<dbReference type="InterPro" id="IPR044149">
    <property type="entry name" value="Nitrilases_CHs"/>
</dbReference>
<comment type="similarity">
    <text evidence="1">Belongs to the carbon-nitrogen hydrolase superfamily. Nitrilase family.</text>
</comment>
<dbReference type="PANTHER" id="PTHR46044">
    <property type="entry name" value="NITRILASE"/>
    <property type="match status" value="1"/>
</dbReference>
<evidence type="ECO:0000259" key="2">
    <source>
        <dbReference type="PROSITE" id="PS50263"/>
    </source>
</evidence>
<sequence length="328" mass="35057">MAAVQAAPVPFDAEASVDKACRLIQEAAAKGADIVAFGEAWLPGYPYFAWLPQVTPEWYSAAADYLASSVDIPGPITDKLCQAARRASVELIMGVVERSKSQGTTYCTLLFISKDGEIIGKHRKLKPTLAERTVWGEGDASGLRVHDRPIARISGLSCWENKMMLPGYALMAQGTQVHVSAWPGIPEDSPMEVPAHPRQKLLSQAFALQGGCYVISPSIVLRAEDVPEKHAALLMGDQVGGSYIIDPCGKVIAEAGAGETILIAKGNLDLVRAAKMASDVGGSYSRPDLLQLMINNRPLEQLIEFSAEGAGRGNLVSNSPEVSEQEGE</sequence>
<dbReference type="EMBL" id="AY487483">
    <property type="protein sequence ID" value="AAR97430.1"/>
    <property type="molecule type" value="Genomic_DNA"/>
</dbReference>
<keyword evidence="3" id="KW-0378">Hydrolase</keyword>
<proteinExistence type="inferred from homology"/>
<dbReference type="PROSITE" id="PS50263">
    <property type="entry name" value="CN_HYDROLASE"/>
    <property type="match status" value="1"/>
</dbReference>
<dbReference type="CDD" id="cd07564">
    <property type="entry name" value="nitrilases_CHs"/>
    <property type="match status" value="1"/>
</dbReference>